<dbReference type="AlphaFoldDB" id="A0A254TIK5"/>
<dbReference type="EMBL" id="LSTO01000001">
    <property type="protein sequence ID" value="OWW21172.1"/>
    <property type="molecule type" value="Genomic_DNA"/>
</dbReference>
<evidence type="ECO:0000256" key="5">
    <source>
        <dbReference type="ARBA" id="ARBA00023002"/>
    </source>
</evidence>
<keyword evidence="3" id="KW-0288">FMN</keyword>
<keyword evidence="5" id="KW-0560">Oxidoreductase</keyword>
<feature type="domain" description="NADH:flavin oxidoreductase/NADH oxidase N-terminal" evidence="6">
    <location>
        <begin position="3"/>
        <end position="328"/>
    </location>
</feature>
<dbReference type="CDD" id="cd02932">
    <property type="entry name" value="OYE_YqiM_FMN"/>
    <property type="match status" value="1"/>
</dbReference>
<comment type="cofactor">
    <cofactor evidence="1">
        <name>FMN</name>
        <dbReference type="ChEBI" id="CHEBI:58210"/>
    </cofactor>
</comment>
<evidence type="ECO:0000313" key="8">
    <source>
        <dbReference type="Proteomes" id="UP000197535"/>
    </source>
</evidence>
<evidence type="ECO:0000259" key="6">
    <source>
        <dbReference type="Pfam" id="PF00724"/>
    </source>
</evidence>
<dbReference type="InterPro" id="IPR001155">
    <property type="entry name" value="OxRdtase_FMN_N"/>
</dbReference>
<organism evidence="7 8">
    <name type="scientific">Noviherbaspirillum denitrificans</name>
    <dbReference type="NCBI Taxonomy" id="1968433"/>
    <lineage>
        <taxon>Bacteria</taxon>
        <taxon>Pseudomonadati</taxon>
        <taxon>Pseudomonadota</taxon>
        <taxon>Betaproteobacteria</taxon>
        <taxon>Burkholderiales</taxon>
        <taxon>Oxalobacteraceae</taxon>
        <taxon>Noviherbaspirillum</taxon>
    </lineage>
</organism>
<dbReference type="Gene3D" id="3.20.20.70">
    <property type="entry name" value="Aldolase class I"/>
    <property type="match status" value="1"/>
</dbReference>
<dbReference type="Pfam" id="PF00724">
    <property type="entry name" value="Oxidored_FMN"/>
    <property type="match status" value="1"/>
</dbReference>
<keyword evidence="2" id="KW-0285">Flavoprotein</keyword>
<dbReference type="SUPFAM" id="SSF51395">
    <property type="entry name" value="FMN-linked oxidoreductases"/>
    <property type="match status" value="1"/>
</dbReference>
<sequence length="385" mass="42628">MRELTLENRIVVAPMCQYAAENGNASDWHIMHLGNLAVSGAGLVIAEATAVEPQGRISNRCLGLYSDDNERALARVVEFGRRYGKAKLGIQLAHAGRKGAVTPSWMVRRPLTEEEGWWQPDAPSVIEDGVHSLPRELDQAGIDRIKAAWRDATIRADRVGFDLIEFHFAHGYLVNQFLSPLTNLRQDAYGGDRMKRFRLALEIFDECRALWPKHKPMGVRISAVDWVDGGWDLDDSVAIAKELQARGCDYVCATSGGSSMKQKIVHGPGYQVPFAERIRHEGGIPTMAVGQITEAEQAEAILQDGKADLIALARGMLYNPRWAWHAAAKLGVHLDYPKRYVNCHPALGPDLKFAETREKAEALQGLWRISERSKLVGSAANSTSD</sequence>
<comment type="caution">
    <text evidence="7">The sequence shown here is derived from an EMBL/GenBank/DDBJ whole genome shotgun (WGS) entry which is preliminary data.</text>
</comment>
<evidence type="ECO:0000256" key="2">
    <source>
        <dbReference type="ARBA" id="ARBA00022630"/>
    </source>
</evidence>
<proteinExistence type="predicted"/>
<dbReference type="GO" id="GO:0003959">
    <property type="term" value="F:NADPH dehydrogenase activity"/>
    <property type="evidence" value="ECO:0007669"/>
    <property type="project" value="InterPro"/>
</dbReference>
<dbReference type="PANTHER" id="PTHR43303">
    <property type="entry name" value="NADPH DEHYDROGENASE C23G7.10C-RELATED"/>
    <property type="match status" value="1"/>
</dbReference>
<gene>
    <name evidence="7" type="ORF">AYR66_18520</name>
</gene>
<name>A0A254TIK5_9BURK</name>
<keyword evidence="8" id="KW-1185">Reference proteome</keyword>
<accession>A0A254TIK5</accession>
<evidence type="ECO:0000256" key="4">
    <source>
        <dbReference type="ARBA" id="ARBA00022857"/>
    </source>
</evidence>
<dbReference type="GO" id="GO:0010181">
    <property type="term" value="F:FMN binding"/>
    <property type="evidence" value="ECO:0007669"/>
    <property type="project" value="InterPro"/>
</dbReference>
<evidence type="ECO:0000256" key="1">
    <source>
        <dbReference type="ARBA" id="ARBA00001917"/>
    </source>
</evidence>
<dbReference type="PANTHER" id="PTHR43303:SF4">
    <property type="entry name" value="NADPH DEHYDROGENASE C23G7.10C-RELATED"/>
    <property type="match status" value="1"/>
</dbReference>
<dbReference type="Proteomes" id="UP000197535">
    <property type="component" value="Unassembled WGS sequence"/>
</dbReference>
<dbReference type="InterPro" id="IPR013785">
    <property type="entry name" value="Aldolase_TIM"/>
</dbReference>
<keyword evidence="4" id="KW-0521">NADP</keyword>
<dbReference type="GO" id="GO:0050661">
    <property type="term" value="F:NADP binding"/>
    <property type="evidence" value="ECO:0007669"/>
    <property type="project" value="InterPro"/>
</dbReference>
<evidence type="ECO:0000256" key="3">
    <source>
        <dbReference type="ARBA" id="ARBA00022643"/>
    </source>
</evidence>
<dbReference type="InterPro" id="IPR044152">
    <property type="entry name" value="YqjM-like"/>
</dbReference>
<evidence type="ECO:0000313" key="7">
    <source>
        <dbReference type="EMBL" id="OWW21172.1"/>
    </source>
</evidence>
<protein>
    <submittedName>
        <fullName evidence="7">Oxidoreductase</fullName>
    </submittedName>
</protein>
<reference evidence="7 8" key="1">
    <citation type="submission" date="2016-02" db="EMBL/GenBank/DDBJ databases">
        <authorList>
            <person name="Wen L."/>
            <person name="He K."/>
            <person name="Yang H."/>
        </authorList>
    </citation>
    <scope>NUCLEOTIDE SEQUENCE [LARGE SCALE GENOMIC DNA]</scope>
    <source>
        <strain evidence="7 8">TSA40</strain>
    </source>
</reference>